<proteinExistence type="inferred from homology"/>
<evidence type="ECO:0000256" key="2">
    <source>
        <dbReference type="ARBA" id="ARBA00024035"/>
    </source>
</evidence>
<dbReference type="InterPro" id="IPR046469">
    <property type="entry name" value="SAM_HAT_N"/>
</dbReference>
<evidence type="ECO:0000256" key="1">
    <source>
        <dbReference type="ARBA" id="ARBA00022691"/>
    </source>
</evidence>
<dbReference type="EMBL" id="CU459003">
    <property type="protein sequence ID" value="CAM76802.1"/>
    <property type="molecule type" value="Genomic_DNA"/>
</dbReference>
<evidence type="ECO:0000259" key="4">
    <source>
        <dbReference type="Pfam" id="PF20257"/>
    </source>
</evidence>
<dbReference type="InterPro" id="IPR046470">
    <property type="entry name" value="SAM_HAT_C"/>
</dbReference>
<dbReference type="Gene3D" id="3.40.50.10790">
    <property type="entry name" value="S-adenosyl-l-methionine hydroxide adenosyltransferase, N-terminal"/>
    <property type="match status" value="1"/>
</dbReference>
<accession>A4U1P5</accession>
<dbReference type="AlphaFoldDB" id="A4U1P5"/>
<dbReference type="PANTHER" id="PTHR35092:SF1">
    <property type="entry name" value="CHLORINASE MJ1651"/>
    <property type="match status" value="1"/>
</dbReference>
<name>A4U1P5_9PROT</name>
<sequence length="250" mass="26309">MRPICLFTDFGTTGPYVGQVKAALHVHAPGVPVIDLMADAPAFDPMASAYLLAALLPQMPADAVIMAVVDPGVGGARLPLIVQADGRFLVGPDNGLLALVLRGAANSRVWAITWQPRTLSATFHGRDLFAPVAAALATGTCPDDLAAPLSQGMVGADWPDDLARIVYIDPYGNAMTGLRQSCALADQFLRVGDYTLPSARTYSDTVPGAGFWYVNSIGLVEISVNRGHAARQLTLNVGDVVVWGEKNVSV</sequence>
<dbReference type="RefSeq" id="WP_106001868.1">
    <property type="nucleotide sequence ID" value="NZ_CP027527.1"/>
</dbReference>
<dbReference type="InterPro" id="IPR023228">
    <property type="entry name" value="SAM_OH_AdoTrfase_N_sf"/>
</dbReference>
<dbReference type="SUPFAM" id="SSF101852">
    <property type="entry name" value="Bacterial fluorinating enzyme, C-terminal domain"/>
    <property type="match status" value="1"/>
</dbReference>
<dbReference type="SUPFAM" id="SSF102522">
    <property type="entry name" value="Bacterial fluorinating enzyme, N-terminal domain"/>
    <property type="match status" value="1"/>
</dbReference>
<dbReference type="PIRSF" id="PIRSF006779">
    <property type="entry name" value="UCP006779"/>
    <property type="match status" value="1"/>
</dbReference>
<dbReference type="PANTHER" id="PTHR35092">
    <property type="entry name" value="CHLORINASE MJ1651"/>
    <property type="match status" value="1"/>
</dbReference>
<reference evidence="5" key="1">
    <citation type="journal article" date="2007" name="J. Bacteriol.">
        <title>Comparative genome analysis of four magnetotactic bacteria reveals a complex set of group-specific genes implicated in magnetosome biomineralization and function.</title>
        <authorList>
            <person name="Richter M."/>
            <person name="Kube M."/>
            <person name="Bazylinski D.A."/>
            <person name="Lombardot T."/>
            <person name="Gloeckner F.O."/>
            <person name="Reinhardt R."/>
            <person name="Schueler D."/>
        </authorList>
    </citation>
    <scope>NUCLEOTIDE SEQUENCE</scope>
    <source>
        <strain evidence="5">MSR-1</strain>
    </source>
</reference>
<protein>
    <submittedName>
        <fullName evidence="5">Protein containing DUF62</fullName>
    </submittedName>
</protein>
<dbReference type="Gene3D" id="2.40.30.90">
    <property type="entry name" value="Bacterial fluorinating enzyme like"/>
    <property type="match status" value="1"/>
</dbReference>
<dbReference type="Pfam" id="PF20257">
    <property type="entry name" value="SAM_HAT_C"/>
    <property type="match status" value="1"/>
</dbReference>
<comment type="similarity">
    <text evidence="2">Belongs to the SAM hydrolase / SAM-dependent halogenase family.</text>
</comment>
<dbReference type="InterPro" id="IPR023227">
    <property type="entry name" value="SAM_OH_AdoTrfase_C_sf"/>
</dbReference>
<feature type="domain" description="S-adenosyl-l-methionine hydroxide adenosyltransferase C-terminal" evidence="4">
    <location>
        <begin position="164"/>
        <end position="241"/>
    </location>
</feature>
<dbReference type="InterPro" id="IPR002747">
    <property type="entry name" value="SAM_OH_AdoTrfase"/>
</dbReference>
<organism evidence="5">
    <name type="scientific">Magnetospirillum gryphiswaldense</name>
    <dbReference type="NCBI Taxonomy" id="55518"/>
    <lineage>
        <taxon>Bacteria</taxon>
        <taxon>Pseudomonadati</taxon>
        <taxon>Pseudomonadota</taxon>
        <taxon>Alphaproteobacteria</taxon>
        <taxon>Rhodospirillales</taxon>
        <taxon>Rhodospirillaceae</taxon>
        <taxon>Magnetospirillum</taxon>
    </lineage>
</organism>
<dbReference type="Pfam" id="PF01887">
    <property type="entry name" value="SAM_HAT_N"/>
    <property type="match status" value="1"/>
</dbReference>
<feature type="domain" description="S-adenosyl-l-methionine hydroxide adenosyltransferase N-terminal" evidence="3">
    <location>
        <begin position="4"/>
        <end position="144"/>
    </location>
</feature>
<keyword evidence="1" id="KW-0949">S-adenosyl-L-methionine</keyword>
<evidence type="ECO:0000313" key="5">
    <source>
        <dbReference type="EMBL" id="CAM76802.1"/>
    </source>
</evidence>
<gene>
    <name evidence="5" type="ORF">MGR_3155</name>
</gene>
<evidence type="ECO:0000259" key="3">
    <source>
        <dbReference type="Pfam" id="PF01887"/>
    </source>
</evidence>